<dbReference type="Gene3D" id="3.30.565.10">
    <property type="entry name" value="Histidine kinase-like ATPase, C-terminal domain"/>
    <property type="match status" value="1"/>
</dbReference>
<dbReference type="NCBIfam" id="TIGR00229">
    <property type="entry name" value="sensory_box"/>
    <property type="match status" value="1"/>
</dbReference>
<dbReference type="RefSeq" id="WP_084313191.1">
    <property type="nucleotide sequence ID" value="NZ_FNIJ01000001.1"/>
</dbReference>
<accession>A0A1G9ZCK0</accession>
<name>A0A1G9ZCK0_9PSED</name>
<dbReference type="STRING" id="198616.SAMN05216193_101458"/>
<dbReference type="CDD" id="cd06170">
    <property type="entry name" value="LuxR_C_like"/>
    <property type="match status" value="1"/>
</dbReference>
<dbReference type="SMART" id="SM00448">
    <property type="entry name" value="REC"/>
    <property type="match status" value="1"/>
</dbReference>
<dbReference type="InterPro" id="IPR036890">
    <property type="entry name" value="HATPase_C_sf"/>
</dbReference>
<dbReference type="InterPro" id="IPR004358">
    <property type="entry name" value="Sig_transdc_His_kin-like_C"/>
</dbReference>
<dbReference type="SUPFAM" id="SSF52172">
    <property type="entry name" value="CheY-like"/>
    <property type="match status" value="1"/>
</dbReference>
<protein>
    <recommendedName>
        <fullName evidence="2">histidine kinase</fullName>
        <ecNumber evidence="2">2.7.13.3</ecNumber>
    </recommendedName>
</protein>
<sequence>MGRILVVDEQPVTRHALRLLMESEGHEVVGEADNGPRALQLARELSPNLMILELSIPGLGGLEVIQRVAGLGLPCRILVLTTQDSRYFAARCREAGASGFVSKQEDPHELKAAVKTLLNGYQHFPGDICATPGQKQPAGTLQPLSVRELSVLQLLARGFSNIAIAGQLAISDKTVSTYKTRLLQKLQASSLVELIDIARRAGLLESAGDADSVAAAELEPGQRERLELLQKMIDAVPGTLAVRDIEGRVMLCNKAFLDVSGMSQEEVIGSLYLDIENYSEEDTRAIQDYYLRAVARRASASVDRVIADKRHGRRVLTLWAKPLEDAEGRLIGMLCGSQNQTERDELLCELREAARRMETETRVRTSFAQTVSREVVAGFRGVSAMIDLALARPQLGDAQREPLKVAHDMAAGLRGLFSDLKDYNRLQTGRLILDPQPHDLRKLVEARIAGYREQARDRGLALQLQVGRLQETHAWVDGERLGQVLDNLLSNALKFTDQGGVQVRLSALGGAGGQVEVMLDVEDSGIGIAGGELQRLFEPYRQVPDRQRILRGGSGLGLTLCRMLLELMGGSIGLDSQPGLGTCARVRLTLPVAEVGSGLGGR</sequence>
<evidence type="ECO:0000313" key="12">
    <source>
        <dbReference type="EMBL" id="SDN19132.1"/>
    </source>
</evidence>
<dbReference type="CDD" id="cd16922">
    <property type="entry name" value="HATPase_EvgS-ArcB-TorS-like"/>
    <property type="match status" value="1"/>
</dbReference>
<dbReference type="Pfam" id="PF02518">
    <property type="entry name" value="HATPase_c"/>
    <property type="match status" value="1"/>
</dbReference>
<dbReference type="Gene3D" id="3.40.50.2300">
    <property type="match status" value="1"/>
</dbReference>
<dbReference type="InterPro" id="IPR003594">
    <property type="entry name" value="HATPase_dom"/>
</dbReference>
<evidence type="ECO:0000256" key="1">
    <source>
        <dbReference type="ARBA" id="ARBA00000085"/>
    </source>
</evidence>
<dbReference type="InterPro" id="IPR000792">
    <property type="entry name" value="Tscrpt_reg_LuxR_C"/>
</dbReference>
<comment type="catalytic activity">
    <reaction evidence="1">
        <text>ATP + protein L-histidine = ADP + protein N-phospho-L-histidine.</text>
        <dbReference type="EC" id="2.7.13.3"/>
    </reaction>
</comment>
<dbReference type="CDD" id="cd17535">
    <property type="entry name" value="REC_NarL-like"/>
    <property type="match status" value="1"/>
</dbReference>
<evidence type="ECO:0000256" key="5">
    <source>
        <dbReference type="ARBA" id="ARBA00022777"/>
    </source>
</evidence>
<dbReference type="Pfam" id="PF00196">
    <property type="entry name" value="GerE"/>
    <property type="match status" value="1"/>
</dbReference>
<dbReference type="SMART" id="SM00387">
    <property type="entry name" value="HATPase_c"/>
    <property type="match status" value="1"/>
</dbReference>
<dbReference type="InterPro" id="IPR058245">
    <property type="entry name" value="NreC/VraR/RcsB-like_REC"/>
</dbReference>
<evidence type="ECO:0000259" key="9">
    <source>
        <dbReference type="PROSITE" id="PS50109"/>
    </source>
</evidence>
<dbReference type="InterPro" id="IPR035965">
    <property type="entry name" value="PAS-like_dom_sf"/>
</dbReference>
<evidence type="ECO:0000256" key="3">
    <source>
        <dbReference type="ARBA" id="ARBA00022553"/>
    </source>
</evidence>
<dbReference type="GO" id="GO:0005886">
    <property type="term" value="C:plasma membrane"/>
    <property type="evidence" value="ECO:0007669"/>
    <property type="project" value="TreeGrafter"/>
</dbReference>
<keyword evidence="13" id="KW-1185">Reference proteome</keyword>
<evidence type="ECO:0000313" key="13">
    <source>
        <dbReference type="Proteomes" id="UP000242957"/>
    </source>
</evidence>
<evidence type="ECO:0000256" key="6">
    <source>
        <dbReference type="ARBA" id="ARBA00023125"/>
    </source>
</evidence>
<dbReference type="Pfam" id="PF08448">
    <property type="entry name" value="PAS_4"/>
    <property type="match status" value="1"/>
</dbReference>
<dbReference type="Pfam" id="PF00072">
    <property type="entry name" value="Response_reg"/>
    <property type="match status" value="1"/>
</dbReference>
<feature type="domain" description="Response regulatory" evidence="10">
    <location>
        <begin position="3"/>
        <end position="118"/>
    </location>
</feature>
<dbReference type="InterPro" id="IPR000014">
    <property type="entry name" value="PAS"/>
</dbReference>
<dbReference type="OrthoDB" id="7027232at2"/>
<dbReference type="EMBL" id="FNIJ01000001">
    <property type="protein sequence ID" value="SDN19132.1"/>
    <property type="molecule type" value="Genomic_DNA"/>
</dbReference>
<gene>
    <name evidence="12" type="ORF">SAMN05216193_101458</name>
</gene>
<dbReference type="PANTHER" id="PTHR43047">
    <property type="entry name" value="TWO-COMPONENT HISTIDINE PROTEIN KINASE"/>
    <property type="match status" value="1"/>
</dbReference>
<dbReference type="AlphaFoldDB" id="A0A1G9ZCK0"/>
<dbReference type="InterPro" id="IPR001789">
    <property type="entry name" value="Sig_transdc_resp-reg_receiver"/>
</dbReference>
<evidence type="ECO:0000259" key="10">
    <source>
        <dbReference type="PROSITE" id="PS50110"/>
    </source>
</evidence>
<dbReference type="PROSITE" id="PS50112">
    <property type="entry name" value="PAS"/>
    <property type="match status" value="1"/>
</dbReference>
<dbReference type="Proteomes" id="UP000242957">
    <property type="component" value="Unassembled WGS sequence"/>
</dbReference>
<dbReference type="SUPFAM" id="SSF46894">
    <property type="entry name" value="C-terminal effector domain of the bipartite response regulators"/>
    <property type="match status" value="1"/>
</dbReference>
<dbReference type="PROSITE" id="PS50043">
    <property type="entry name" value="HTH_LUXR_2"/>
    <property type="match status" value="1"/>
</dbReference>
<dbReference type="InterPro" id="IPR013656">
    <property type="entry name" value="PAS_4"/>
</dbReference>
<dbReference type="InterPro" id="IPR011006">
    <property type="entry name" value="CheY-like_superfamily"/>
</dbReference>
<dbReference type="PRINTS" id="PR00038">
    <property type="entry name" value="HTHLUXR"/>
</dbReference>
<dbReference type="GO" id="GO:0006355">
    <property type="term" value="P:regulation of DNA-templated transcription"/>
    <property type="evidence" value="ECO:0007669"/>
    <property type="project" value="InterPro"/>
</dbReference>
<dbReference type="Gene3D" id="3.30.450.20">
    <property type="entry name" value="PAS domain"/>
    <property type="match status" value="1"/>
</dbReference>
<dbReference type="EC" id="2.7.13.3" evidence="2"/>
<evidence type="ECO:0000259" key="11">
    <source>
        <dbReference type="PROSITE" id="PS50112"/>
    </source>
</evidence>
<dbReference type="SUPFAM" id="SSF55874">
    <property type="entry name" value="ATPase domain of HSP90 chaperone/DNA topoisomerase II/histidine kinase"/>
    <property type="match status" value="1"/>
</dbReference>
<evidence type="ECO:0000256" key="2">
    <source>
        <dbReference type="ARBA" id="ARBA00012438"/>
    </source>
</evidence>
<keyword evidence="6" id="KW-0238">DNA-binding</keyword>
<organism evidence="12 13">
    <name type="scientific">Pseudomonas jinjuensis</name>
    <dbReference type="NCBI Taxonomy" id="198616"/>
    <lineage>
        <taxon>Bacteria</taxon>
        <taxon>Pseudomonadati</taxon>
        <taxon>Pseudomonadota</taxon>
        <taxon>Gammaproteobacteria</taxon>
        <taxon>Pseudomonadales</taxon>
        <taxon>Pseudomonadaceae</taxon>
        <taxon>Pseudomonas</taxon>
    </lineage>
</organism>
<feature type="domain" description="HTH luxR-type" evidence="8">
    <location>
        <begin position="137"/>
        <end position="202"/>
    </location>
</feature>
<keyword evidence="4" id="KW-0808">Transferase</keyword>
<dbReference type="PROSITE" id="PS50109">
    <property type="entry name" value="HIS_KIN"/>
    <property type="match status" value="1"/>
</dbReference>
<evidence type="ECO:0000259" key="8">
    <source>
        <dbReference type="PROSITE" id="PS50043"/>
    </source>
</evidence>
<dbReference type="CDD" id="cd00130">
    <property type="entry name" value="PAS"/>
    <property type="match status" value="1"/>
</dbReference>
<keyword evidence="3" id="KW-0597">Phosphoprotein</keyword>
<dbReference type="InterPro" id="IPR016032">
    <property type="entry name" value="Sig_transdc_resp-reg_C-effctor"/>
</dbReference>
<dbReference type="SMART" id="SM00091">
    <property type="entry name" value="PAS"/>
    <property type="match status" value="1"/>
</dbReference>
<keyword evidence="5 12" id="KW-0418">Kinase</keyword>
<feature type="domain" description="Histidine kinase" evidence="9">
    <location>
        <begin position="370"/>
        <end position="592"/>
    </location>
</feature>
<feature type="domain" description="PAS" evidence="11">
    <location>
        <begin position="225"/>
        <end position="297"/>
    </location>
</feature>
<evidence type="ECO:0000256" key="7">
    <source>
        <dbReference type="PROSITE-ProRule" id="PRU00169"/>
    </source>
</evidence>
<proteinExistence type="predicted"/>
<dbReference type="PROSITE" id="PS00622">
    <property type="entry name" value="HTH_LUXR_1"/>
    <property type="match status" value="1"/>
</dbReference>
<reference evidence="13" key="1">
    <citation type="submission" date="2016-10" db="EMBL/GenBank/DDBJ databases">
        <authorList>
            <person name="Varghese N."/>
            <person name="Submissions S."/>
        </authorList>
    </citation>
    <scope>NUCLEOTIDE SEQUENCE [LARGE SCALE GENOMIC DNA]</scope>
    <source>
        <strain evidence="13">JCM 21621</strain>
    </source>
</reference>
<dbReference type="PANTHER" id="PTHR43047:SF72">
    <property type="entry name" value="OSMOSENSING HISTIDINE PROTEIN KINASE SLN1"/>
    <property type="match status" value="1"/>
</dbReference>
<dbReference type="GO" id="GO:0000155">
    <property type="term" value="F:phosphorelay sensor kinase activity"/>
    <property type="evidence" value="ECO:0007669"/>
    <property type="project" value="TreeGrafter"/>
</dbReference>
<dbReference type="SMART" id="SM00421">
    <property type="entry name" value="HTH_LUXR"/>
    <property type="match status" value="1"/>
</dbReference>
<dbReference type="PRINTS" id="PR00344">
    <property type="entry name" value="BCTRLSENSOR"/>
</dbReference>
<dbReference type="InterPro" id="IPR005467">
    <property type="entry name" value="His_kinase_dom"/>
</dbReference>
<dbReference type="GO" id="GO:0003677">
    <property type="term" value="F:DNA binding"/>
    <property type="evidence" value="ECO:0007669"/>
    <property type="project" value="UniProtKB-KW"/>
</dbReference>
<dbReference type="SUPFAM" id="SSF55785">
    <property type="entry name" value="PYP-like sensor domain (PAS domain)"/>
    <property type="match status" value="1"/>
</dbReference>
<evidence type="ECO:0000256" key="4">
    <source>
        <dbReference type="ARBA" id="ARBA00022679"/>
    </source>
</evidence>
<dbReference type="GO" id="GO:0009927">
    <property type="term" value="F:histidine phosphotransfer kinase activity"/>
    <property type="evidence" value="ECO:0007669"/>
    <property type="project" value="TreeGrafter"/>
</dbReference>
<comment type="caution">
    <text evidence="7">Lacks conserved residue(s) required for the propagation of feature annotation.</text>
</comment>
<dbReference type="PROSITE" id="PS50110">
    <property type="entry name" value="RESPONSE_REGULATORY"/>
    <property type="match status" value="1"/>
</dbReference>